<proteinExistence type="predicted"/>
<gene>
    <name evidence="1" type="ORF">JANAI62_35820</name>
</gene>
<evidence type="ECO:0000313" key="2">
    <source>
        <dbReference type="Proteomes" id="UP000786693"/>
    </source>
</evidence>
<protein>
    <submittedName>
        <fullName evidence="1">Uncharacterized protein</fullName>
    </submittedName>
</protein>
<organism evidence="1 2">
    <name type="scientific">Jannaschia pagri</name>
    <dbReference type="NCBI Taxonomy" id="2829797"/>
    <lineage>
        <taxon>Bacteria</taxon>
        <taxon>Pseudomonadati</taxon>
        <taxon>Pseudomonadota</taxon>
        <taxon>Alphaproteobacteria</taxon>
        <taxon>Rhodobacterales</taxon>
        <taxon>Roseobacteraceae</taxon>
        <taxon>Jannaschia</taxon>
    </lineage>
</organism>
<dbReference type="Proteomes" id="UP000786693">
    <property type="component" value="Unassembled WGS sequence"/>
</dbReference>
<dbReference type="EMBL" id="BPFH01000009">
    <property type="protein sequence ID" value="GIT96959.1"/>
    <property type="molecule type" value="Genomic_DNA"/>
</dbReference>
<keyword evidence="2" id="KW-1185">Reference proteome</keyword>
<comment type="caution">
    <text evidence="1">The sequence shown here is derived from an EMBL/GenBank/DDBJ whole genome shotgun (WGS) entry which is preliminary data.</text>
</comment>
<name>A0ABQ4NRT9_9RHOB</name>
<reference evidence="1 2" key="1">
    <citation type="submission" date="2021-05" db="EMBL/GenBank/DDBJ databases">
        <title>Bacteria Genome sequencing.</title>
        <authorList>
            <person name="Takabe Y."/>
            <person name="Nakajima Y."/>
            <person name="Suzuki S."/>
            <person name="Shiozaki T."/>
        </authorList>
    </citation>
    <scope>NUCLEOTIDE SEQUENCE [LARGE SCALE GENOMIC DNA]</scope>
    <source>
        <strain evidence="1 2">AI_62</strain>
    </source>
</reference>
<sequence length="95" mass="10203">MTPIYPALWRTVAGSKNAYCGFLACSSADLLTVGSSTSFASKEEFRIERTIDLAPINEREIVEKSAKIYAAELAFTPSSKGLCEIAVPIVDPAAM</sequence>
<accession>A0ABQ4NRT9</accession>
<evidence type="ECO:0000313" key="1">
    <source>
        <dbReference type="EMBL" id="GIT96959.1"/>
    </source>
</evidence>